<keyword evidence="2" id="KW-1185">Reference proteome</keyword>
<dbReference type="Proteomes" id="UP000499080">
    <property type="component" value="Unassembled WGS sequence"/>
</dbReference>
<dbReference type="PANTHER" id="PTHR37984">
    <property type="entry name" value="PROTEIN CBG26694"/>
    <property type="match status" value="1"/>
</dbReference>
<proteinExistence type="predicted"/>
<dbReference type="OrthoDB" id="2286242at2759"/>
<dbReference type="InterPro" id="IPR043502">
    <property type="entry name" value="DNA/RNA_pol_sf"/>
</dbReference>
<organism evidence="1 2">
    <name type="scientific">Araneus ventricosus</name>
    <name type="common">Orbweaver spider</name>
    <name type="synonym">Epeira ventricosa</name>
    <dbReference type="NCBI Taxonomy" id="182803"/>
    <lineage>
        <taxon>Eukaryota</taxon>
        <taxon>Metazoa</taxon>
        <taxon>Ecdysozoa</taxon>
        <taxon>Arthropoda</taxon>
        <taxon>Chelicerata</taxon>
        <taxon>Arachnida</taxon>
        <taxon>Araneae</taxon>
        <taxon>Araneomorphae</taxon>
        <taxon>Entelegynae</taxon>
        <taxon>Araneoidea</taxon>
        <taxon>Araneidae</taxon>
        <taxon>Araneus</taxon>
    </lineage>
</organism>
<dbReference type="PANTHER" id="PTHR37984:SF8">
    <property type="entry name" value="CCHC-TYPE DOMAIN-CONTAINING PROTEIN"/>
    <property type="match status" value="1"/>
</dbReference>
<evidence type="ECO:0000313" key="2">
    <source>
        <dbReference type="Proteomes" id="UP000499080"/>
    </source>
</evidence>
<name>A0A4Y1ZQ74_ARAVE</name>
<dbReference type="GO" id="GO:0071897">
    <property type="term" value="P:DNA biosynthetic process"/>
    <property type="evidence" value="ECO:0007669"/>
    <property type="project" value="UniProtKB-ARBA"/>
</dbReference>
<dbReference type="SUPFAM" id="SSF56672">
    <property type="entry name" value="DNA/RNA polymerases"/>
    <property type="match status" value="1"/>
</dbReference>
<reference evidence="1 2" key="1">
    <citation type="journal article" date="2019" name="Sci. Rep.">
        <title>Orb-weaving spider Araneus ventricosus genome elucidates the spidroin gene catalogue.</title>
        <authorList>
            <person name="Kono N."/>
            <person name="Nakamura H."/>
            <person name="Ohtoshi R."/>
            <person name="Moran D.A.P."/>
            <person name="Shinohara A."/>
            <person name="Yoshida Y."/>
            <person name="Fujiwara M."/>
            <person name="Mori M."/>
            <person name="Tomita M."/>
            <person name="Arakawa K."/>
        </authorList>
    </citation>
    <scope>NUCLEOTIDE SEQUENCE [LARGE SCALE GENOMIC DNA]</scope>
</reference>
<dbReference type="InterPro" id="IPR050951">
    <property type="entry name" value="Retrovirus_Pol_polyprotein"/>
</dbReference>
<gene>
    <name evidence="1" type="ORF">AVEN_251308_1</name>
</gene>
<accession>A0A4Y1ZQ74</accession>
<dbReference type="Gene3D" id="3.30.70.270">
    <property type="match status" value="1"/>
</dbReference>
<comment type="caution">
    <text evidence="1">The sequence shown here is derived from an EMBL/GenBank/DDBJ whole genome shotgun (WGS) entry which is preliminary data.</text>
</comment>
<dbReference type="AlphaFoldDB" id="A0A4Y1ZQ74"/>
<evidence type="ECO:0000313" key="1">
    <source>
        <dbReference type="EMBL" id="GBL61839.1"/>
    </source>
</evidence>
<dbReference type="EMBL" id="BGPR01227409">
    <property type="protein sequence ID" value="GBL61839.1"/>
    <property type="molecule type" value="Genomic_DNA"/>
</dbReference>
<dbReference type="Gene3D" id="3.10.10.10">
    <property type="entry name" value="HIV Type 1 Reverse Transcriptase, subunit A, domain 1"/>
    <property type="match status" value="1"/>
</dbReference>
<dbReference type="InterPro" id="IPR043128">
    <property type="entry name" value="Rev_trsase/Diguanyl_cyclase"/>
</dbReference>
<sequence>MEKLKNLKNKIKGNSKPFSIIAPRKVSLPSKDALQKKLDEMITQEIIEPVDEASEWCAPMVIVPEEQGDIQICADLNKNIQPETYPMPSVDCTLAEFNNAKIFSVIDANLDFGR</sequence>
<evidence type="ECO:0008006" key="3">
    <source>
        <dbReference type="Google" id="ProtNLM"/>
    </source>
</evidence>
<protein>
    <recommendedName>
        <fullName evidence="3">Transposon Ty3-I Gag-Pol polyprotein</fullName>
    </recommendedName>
</protein>